<dbReference type="RefSeq" id="WP_268755546.1">
    <property type="nucleotide sequence ID" value="NZ_CP113836.1"/>
</dbReference>
<feature type="compositionally biased region" description="Low complexity" evidence="1">
    <location>
        <begin position="165"/>
        <end position="176"/>
    </location>
</feature>
<gene>
    <name evidence="3" type="ORF">ORV05_31580</name>
</gene>
<feature type="region of interest" description="Disordered" evidence="1">
    <location>
        <begin position="107"/>
        <end position="176"/>
    </location>
</feature>
<evidence type="ECO:0000256" key="2">
    <source>
        <dbReference type="SAM" id="Phobius"/>
    </source>
</evidence>
<feature type="transmembrane region" description="Helical" evidence="2">
    <location>
        <begin position="76"/>
        <end position="96"/>
    </location>
</feature>
<reference evidence="3" key="1">
    <citation type="submission" date="2022-11" db="EMBL/GenBank/DDBJ databases">
        <authorList>
            <person name="Mo P."/>
        </authorList>
    </citation>
    <scope>NUCLEOTIDE SEQUENCE</scope>
    <source>
        <strain evidence="3">HUAS 11-8</strain>
    </source>
</reference>
<keyword evidence="4" id="KW-1185">Reference proteome</keyword>
<keyword evidence="2" id="KW-0472">Membrane</keyword>
<proteinExistence type="predicted"/>
<name>A0ABY7B3B4_9PSEU</name>
<evidence type="ECO:0000313" key="3">
    <source>
        <dbReference type="EMBL" id="WAL65386.1"/>
    </source>
</evidence>
<keyword evidence="2" id="KW-1133">Transmembrane helix</keyword>
<organism evidence="3 4">
    <name type="scientific">Amycolatopsis cynarae</name>
    <dbReference type="NCBI Taxonomy" id="2995223"/>
    <lineage>
        <taxon>Bacteria</taxon>
        <taxon>Bacillati</taxon>
        <taxon>Actinomycetota</taxon>
        <taxon>Actinomycetes</taxon>
        <taxon>Pseudonocardiales</taxon>
        <taxon>Pseudonocardiaceae</taxon>
        <taxon>Amycolatopsis</taxon>
    </lineage>
</organism>
<protein>
    <submittedName>
        <fullName evidence="3">Uncharacterized protein</fullName>
    </submittedName>
</protein>
<evidence type="ECO:0000256" key="1">
    <source>
        <dbReference type="SAM" id="MobiDB-lite"/>
    </source>
</evidence>
<dbReference type="Proteomes" id="UP001163203">
    <property type="component" value="Chromosome"/>
</dbReference>
<accession>A0ABY7B3B4</accession>
<dbReference type="EMBL" id="CP113836">
    <property type="protein sequence ID" value="WAL65386.1"/>
    <property type="molecule type" value="Genomic_DNA"/>
</dbReference>
<sequence length="236" mass="24340">MALVRTMLRSGSGDIVTAIKLADRTGIVAASAPPTSPEPVGSAGPLVSELAPVPVVPERDFDAPGPSATRRLRRNLLFACAAALFLIVGWIGGGTFGHHDGDPAPAVATGAVTGKEPADEPTQVSVPPTATRTLAQPTPTGTPSSDGADNRKETSAPAKRVAHKTSPSGPATTSPSRVDLLDRAAATMPDPMSAVAQQFQQMVGSWVDLANWGYGPVSGYGPEFVYGVEQPRFGHR</sequence>
<evidence type="ECO:0000313" key="4">
    <source>
        <dbReference type="Proteomes" id="UP001163203"/>
    </source>
</evidence>
<keyword evidence="2" id="KW-0812">Transmembrane</keyword>
<feature type="compositionally biased region" description="Polar residues" evidence="1">
    <location>
        <begin position="122"/>
        <end position="147"/>
    </location>
</feature>